<sequence length="495" mass="54928">MRHLPIILLSLAVATCAPARLERITEKRPHHATASQSDLDRAFEGATDPAAKHALGDWLQSAPRSQSLLDGYTIHFHPGGNGIFAPTYFDRLEPTSHYKVTGLTPHQLEGIGVPLIGHRENRHQQPVERWYPPEAITRAVTAVAVPGPGHTVEIRLYNRAKTETITLGGKPQPLAADFTVPFAALLEKARPLARSGITAVISRKSPREAGFALIEEYDPNRTPLICIHGLFSTPLAWAELTNELWADPAIRRRYQVWQYLYPTNSPALYSARIMRGQLDELRKFLDPDGHDPAMQRTVVIAHSNGGLLAKSLAVDPRNAFWDAVFTRPLSSLNLTRSEHKTLDEAFYWKPRTHVDRIIFCSVPFRGSNWANSWIGKLGQRFVAPDDKFQDFFRQIEKKNPGMLQPAYQSLTQGKITSVVALTPKGRSMEIFDRLPLVPGTKGHVITGSHDLFVPPSSSSLPGAESSLQVPAGHGSFHNPQAIAEIKRILLLPPAH</sequence>
<proteinExistence type="predicted"/>
<protein>
    <submittedName>
        <fullName evidence="2">Alpha/beta hydrolase</fullName>
    </submittedName>
</protein>
<gene>
    <name evidence="2" type="ORF">WKV53_03525</name>
</gene>
<evidence type="ECO:0000313" key="3">
    <source>
        <dbReference type="Proteomes" id="UP001371305"/>
    </source>
</evidence>
<name>A0ABU9APU5_9BACT</name>
<accession>A0ABU9APU5</accession>
<dbReference type="InterPro" id="IPR000073">
    <property type="entry name" value="AB_hydrolase_1"/>
</dbReference>
<keyword evidence="3" id="KW-1185">Reference proteome</keyword>
<evidence type="ECO:0000259" key="1">
    <source>
        <dbReference type="Pfam" id="PF12697"/>
    </source>
</evidence>
<dbReference type="EMBL" id="JBBUKT010000001">
    <property type="protein sequence ID" value="MEK7949548.1"/>
    <property type="molecule type" value="Genomic_DNA"/>
</dbReference>
<keyword evidence="2" id="KW-0378">Hydrolase</keyword>
<feature type="domain" description="AB hydrolase-1" evidence="1">
    <location>
        <begin position="224"/>
        <end position="484"/>
    </location>
</feature>
<dbReference type="GO" id="GO:0016787">
    <property type="term" value="F:hydrolase activity"/>
    <property type="evidence" value="ECO:0007669"/>
    <property type="project" value="UniProtKB-KW"/>
</dbReference>
<dbReference type="RefSeq" id="WP_341402966.1">
    <property type="nucleotide sequence ID" value="NZ_JBBUKT010000001.1"/>
</dbReference>
<dbReference type="Gene3D" id="3.40.50.1820">
    <property type="entry name" value="alpha/beta hydrolase"/>
    <property type="match status" value="1"/>
</dbReference>
<reference evidence="2 3" key="1">
    <citation type="submission" date="2024-04" db="EMBL/GenBank/DDBJ databases">
        <title>Luteolibacter sp. isolated from soil.</title>
        <authorList>
            <person name="An J."/>
        </authorList>
    </citation>
    <scope>NUCLEOTIDE SEQUENCE [LARGE SCALE GENOMIC DNA]</scope>
    <source>
        <strain evidence="2 3">Y139</strain>
    </source>
</reference>
<evidence type="ECO:0000313" key="2">
    <source>
        <dbReference type="EMBL" id="MEK7949548.1"/>
    </source>
</evidence>
<dbReference type="InterPro" id="IPR029058">
    <property type="entry name" value="AB_hydrolase_fold"/>
</dbReference>
<dbReference type="Proteomes" id="UP001371305">
    <property type="component" value="Unassembled WGS sequence"/>
</dbReference>
<dbReference type="Pfam" id="PF12697">
    <property type="entry name" value="Abhydrolase_6"/>
    <property type="match status" value="1"/>
</dbReference>
<organism evidence="2 3">
    <name type="scientific">Luteolibacter soli</name>
    <dbReference type="NCBI Taxonomy" id="3135280"/>
    <lineage>
        <taxon>Bacteria</taxon>
        <taxon>Pseudomonadati</taxon>
        <taxon>Verrucomicrobiota</taxon>
        <taxon>Verrucomicrobiia</taxon>
        <taxon>Verrucomicrobiales</taxon>
        <taxon>Verrucomicrobiaceae</taxon>
        <taxon>Luteolibacter</taxon>
    </lineage>
</organism>
<dbReference type="SUPFAM" id="SSF53474">
    <property type="entry name" value="alpha/beta-Hydrolases"/>
    <property type="match status" value="1"/>
</dbReference>
<comment type="caution">
    <text evidence="2">The sequence shown here is derived from an EMBL/GenBank/DDBJ whole genome shotgun (WGS) entry which is preliminary data.</text>
</comment>